<comment type="caution">
    <text evidence="9">The sequence shown here is derived from an EMBL/GenBank/DDBJ whole genome shotgun (WGS) entry which is preliminary data.</text>
</comment>
<keyword evidence="3" id="KW-1003">Cell membrane</keyword>
<evidence type="ECO:0000256" key="2">
    <source>
        <dbReference type="ARBA" id="ARBA00006939"/>
    </source>
</evidence>
<feature type="transmembrane region" description="Helical" evidence="8">
    <location>
        <begin position="246"/>
        <end position="264"/>
    </location>
</feature>
<feature type="transmembrane region" description="Helical" evidence="8">
    <location>
        <begin position="186"/>
        <end position="210"/>
    </location>
</feature>
<dbReference type="Pfam" id="PF02535">
    <property type="entry name" value="Zip"/>
    <property type="match status" value="1"/>
</dbReference>
<evidence type="ECO:0000256" key="6">
    <source>
        <dbReference type="ARBA" id="ARBA00022989"/>
    </source>
</evidence>
<feature type="transmembrane region" description="Helical" evidence="8">
    <location>
        <begin position="116"/>
        <end position="141"/>
    </location>
</feature>
<evidence type="ECO:0000256" key="1">
    <source>
        <dbReference type="ARBA" id="ARBA00004651"/>
    </source>
</evidence>
<evidence type="ECO:0000256" key="3">
    <source>
        <dbReference type="ARBA" id="ARBA00022475"/>
    </source>
</evidence>
<dbReference type="InterPro" id="IPR003689">
    <property type="entry name" value="ZIP"/>
</dbReference>
<sequence length="265" mass="27507">MIQQALLWAAAGTGFTFLMTTIGAAMVFFMKRQSSALMQQIFLGFASGVMIAASIWSLLIPAIDEAAQNGQPGWIPAAGGFILGLVLMLTLDGLMPHLHSGAEQAEGLPSSFRRTTLLVLAVTLHNIPEGMAVGLSFARAAQHTGNAGLFAAAGALAIGIGIQNFPEGAAVALPLHQEGLSRTRSFVYGSLSGIVEPIFGVLVVLCASALTPFMPWLLSAAAGAMLYVVVEELIPEAHLGEHSHPGTLGVMAGFLVMMVLDTALG</sequence>
<evidence type="ECO:0000256" key="7">
    <source>
        <dbReference type="ARBA" id="ARBA00023136"/>
    </source>
</evidence>
<evidence type="ECO:0000313" key="9">
    <source>
        <dbReference type="EMBL" id="MCC2176168.1"/>
    </source>
</evidence>
<protein>
    <submittedName>
        <fullName evidence="9">ZIP family metal transporter</fullName>
    </submittedName>
</protein>
<organism evidence="9 10">
    <name type="scientific">Agathobaculum butyriciproducens</name>
    <dbReference type="NCBI Taxonomy" id="1628085"/>
    <lineage>
        <taxon>Bacteria</taxon>
        <taxon>Bacillati</taxon>
        <taxon>Bacillota</taxon>
        <taxon>Clostridia</taxon>
        <taxon>Eubacteriales</taxon>
        <taxon>Butyricicoccaceae</taxon>
        <taxon>Agathobaculum</taxon>
    </lineage>
</organism>
<comment type="subcellular location">
    <subcellularLocation>
        <location evidence="1">Cell membrane</location>
        <topology evidence="1">Multi-pass membrane protein</topology>
    </subcellularLocation>
</comment>
<dbReference type="GO" id="GO:0005886">
    <property type="term" value="C:plasma membrane"/>
    <property type="evidence" value="ECO:0007669"/>
    <property type="project" value="UniProtKB-SubCell"/>
</dbReference>
<keyword evidence="7 8" id="KW-0472">Membrane</keyword>
<feature type="transmembrane region" description="Helical" evidence="8">
    <location>
        <begin position="216"/>
        <end position="234"/>
    </location>
</feature>
<dbReference type="GeneID" id="98661002"/>
<comment type="similarity">
    <text evidence="2">Belongs to the ZIP transporter (TC 2.A.5) family.</text>
</comment>
<name>A0AAW4W1X5_9FIRM</name>
<keyword evidence="6 8" id="KW-1133">Transmembrane helix</keyword>
<evidence type="ECO:0000256" key="4">
    <source>
        <dbReference type="ARBA" id="ARBA00022692"/>
    </source>
</evidence>
<dbReference type="PANTHER" id="PTHR11040">
    <property type="entry name" value="ZINC/IRON TRANSPORTER"/>
    <property type="match status" value="1"/>
</dbReference>
<accession>A0AAW4W1X5</accession>
<dbReference type="EMBL" id="JAJEPX010000005">
    <property type="protein sequence ID" value="MCC2176168.1"/>
    <property type="molecule type" value="Genomic_DNA"/>
</dbReference>
<gene>
    <name evidence="9" type="ORF">LKD22_03310</name>
</gene>
<dbReference type="RefSeq" id="WP_192924455.1">
    <property type="nucleotide sequence ID" value="NZ_DBFBDK010000028.1"/>
</dbReference>
<feature type="transmembrane region" description="Helical" evidence="8">
    <location>
        <begin position="41"/>
        <end position="63"/>
    </location>
</feature>
<dbReference type="PANTHER" id="PTHR11040:SF211">
    <property type="entry name" value="ZINC TRANSPORTER ZIP11"/>
    <property type="match status" value="1"/>
</dbReference>
<dbReference type="AlphaFoldDB" id="A0AAW4W1X5"/>
<feature type="transmembrane region" description="Helical" evidence="8">
    <location>
        <begin position="75"/>
        <end position="95"/>
    </location>
</feature>
<feature type="transmembrane region" description="Helical" evidence="8">
    <location>
        <begin position="6"/>
        <end position="29"/>
    </location>
</feature>
<dbReference type="Proteomes" id="UP001298753">
    <property type="component" value="Unassembled WGS sequence"/>
</dbReference>
<feature type="transmembrane region" description="Helical" evidence="8">
    <location>
        <begin position="147"/>
        <end position="165"/>
    </location>
</feature>
<proteinExistence type="inferred from homology"/>
<evidence type="ECO:0000256" key="5">
    <source>
        <dbReference type="ARBA" id="ARBA00022833"/>
    </source>
</evidence>
<dbReference type="GO" id="GO:0005385">
    <property type="term" value="F:zinc ion transmembrane transporter activity"/>
    <property type="evidence" value="ECO:0007669"/>
    <property type="project" value="TreeGrafter"/>
</dbReference>
<evidence type="ECO:0000313" key="10">
    <source>
        <dbReference type="Proteomes" id="UP001298753"/>
    </source>
</evidence>
<keyword evidence="4 8" id="KW-0812">Transmembrane</keyword>
<keyword evidence="10" id="KW-1185">Reference proteome</keyword>
<keyword evidence="5" id="KW-0862">Zinc</keyword>
<reference evidence="9 10" key="1">
    <citation type="submission" date="2021-10" db="EMBL/GenBank/DDBJ databases">
        <title>Anaerobic single-cell dispensing facilitates the cultivation of human gut bacteria.</title>
        <authorList>
            <person name="Afrizal A."/>
        </authorList>
    </citation>
    <scope>NUCLEOTIDE SEQUENCE [LARGE SCALE GENOMIC DNA]</scope>
    <source>
        <strain evidence="9 10">CLA-AA-H270</strain>
    </source>
</reference>
<evidence type="ECO:0000256" key="8">
    <source>
        <dbReference type="SAM" id="Phobius"/>
    </source>
</evidence>